<keyword evidence="5 6" id="KW-0472">Membrane</keyword>
<reference evidence="8" key="1">
    <citation type="submission" date="2017-03" db="EMBL/GenBank/DDBJ databases">
        <title>Novel pathways for hydrocarbon cycling and metabolic interdependencies in hydrothermal sediment communities.</title>
        <authorList>
            <person name="Dombrowski N."/>
            <person name="Seitz K."/>
            <person name="Teske A."/>
            <person name="Baker B."/>
        </authorList>
    </citation>
    <scope>NUCLEOTIDE SEQUENCE [LARGE SCALE GENOMIC DNA]</scope>
</reference>
<keyword evidence="4 6" id="KW-1133">Transmembrane helix</keyword>
<accession>A0A1W9S1L6</accession>
<dbReference type="Pfam" id="PF01169">
    <property type="entry name" value="GDT1"/>
    <property type="match status" value="1"/>
</dbReference>
<comment type="caution">
    <text evidence="7">The sequence shown here is derived from an EMBL/GenBank/DDBJ whole genome shotgun (WGS) entry which is preliminary data.</text>
</comment>
<evidence type="ECO:0000313" key="8">
    <source>
        <dbReference type="Proteomes" id="UP000192611"/>
    </source>
</evidence>
<comment type="caution">
    <text evidence="6">Lacks conserved residue(s) required for the propagation of feature annotation.</text>
</comment>
<dbReference type="Proteomes" id="UP000192611">
    <property type="component" value="Unassembled WGS sequence"/>
</dbReference>
<dbReference type="EMBL" id="NATQ01000038">
    <property type="protein sequence ID" value="OQX90626.1"/>
    <property type="molecule type" value="Genomic_DNA"/>
</dbReference>
<comment type="similarity">
    <text evidence="2 6">Belongs to the GDT1 family.</text>
</comment>
<dbReference type="PANTHER" id="PTHR12608:SF1">
    <property type="entry name" value="TRANSMEMBRANE PROTEIN 165"/>
    <property type="match status" value="1"/>
</dbReference>
<dbReference type="InterPro" id="IPR001727">
    <property type="entry name" value="GDT1-like"/>
</dbReference>
<dbReference type="AlphaFoldDB" id="A0A1W9S1L6"/>
<evidence type="ECO:0000256" key="3">
    <source>
        <dbReference type="ARBA" id="ARBA00022692"/>
    </source>
</evidence>
<name>A0A1W9S1L6_9BACT</name>
<dbReference type="GO" id="GO:0046873">
    <property type="term" value="F:metal ion transmembrane transporter activity"/>
    <property type="evidence" value="ECO:0007669"/>
    <property type="project" value="InterPro"/>
</dbReference>
<keyword evidence="3 6" id="KW-0812">Transmembrane</keyword>
<evidence type="ECO:0000256" key="4">
    <source>
        <dbReference type="ARBA" id="ARBA00022989"/>
    </source>
</evidence>
<evidence type="ECO:0000256" key="1">
    <source>
        <dbReference type="ARBA" id="ARBA00004141"/>
    </source>
</evidence>
<evidence type="ECO:0000256" key="2">
    <source>
        <dbReference type="ARBA" id="ARBA00009190"/>
    </source>
</evidence>
<organism evidence="7 8">
    <name type="scientific">Candidatus Coatesbacteria bacterium 4484_99</name>
    <dbReference type="NCBI Taxonomy" id="1970774"/>
    <lineage>
        <taxon>Bacteria</taxon>
        <taxon>Candidatus Coatesiibacteriota</taxon>
    </lineage>
</organism>
<dbReference type="GO" id="GO:0016020">
    <property type="term" value="C:membrane"/>
    <property type="evidence" value="ECO:0007669"/>
    <property type="project" value="UniProtKB-SubCell"/>
</dbReference>
<evidence type="ECO:0000313" key="7">
    <source>
        <dbReference type="EMBL" id="OQX90626.1"/>
    </source>
</evidence>
<gene>
    <name evidence="7" type="ORF">B6D57_02480</name>
</gene>
<evidence type="ECO:0000256" key="6">
    <source>
        <dbReference type="RuleBase" id="RU365102"/>
    </source>
</evidence>
<feature type="transmembrane region" description="Helical" evidence="6">
    <location>
        <begin position="69"/>
        <end position="87"/>
    </location>
</feature>
<feature type="transmembrane region" description="Helical" evidence="6">
    <location>
        <begin position="39"/>
        <end position="62"/>
    </location>
</feature>
<comment type="subcellular location">
    <subcellularLocation>
        <location evidence="1 6">Membrane</location>
        <topology evidence="1 6">Multi-pass membrane protein</topology>
    </subcellularLocation>
</comment>
<proteinExistence type="inferred from homology"/>
<sequence>MWKSLLAVFISIFIAEMGDKTQLAIILFSTDRDINKVAVFISASLAMSVATLIAVLVGSVIGEHISQRILKIVAGIGFVAIGIWVLLGAR</sequence>
<evidence type="ECO:0000256" key="5">
    <source>
        <dbReference type="ARBA" id="ARBA00023136"/>
    </source>
</evidence>
<dbReference type="PANTHER" id="PTHR12608">
    <property type="entry name" value="TRANSMEMBRANE PROTEIN HTP-1 RELATED"/>
    <property type="match status" value="1"/>
</dbReference>
<protein>
    <recommendedName>
        <fullName evidence="6">GDT1 family protein</fullName>
    </recommendedName>
</protein>